<dbReference type="EMBL" id="SZPX01000001">
    <property type="protein sequence ID" value="TKI70939.1"/>
    <property type="molecule type" value="Genomic_DNA"/>
</dbReference>
<comment type="caution">
    <text evidence="2">The sequence shown here is derived from an EMBL/GenBank/DDBJ whole genome shotgun (WGS) entry which is preliminary data.</text>
</comment>
<feature type="domain" description="ChrR-like cupin" evidence="1">
    <location>
        <begin position="29"/>
        <end position="111"/>
    </location>
</feature>
<name>A0A4U2Z9J8_9BACT</name>
<dbReference type="InterPro" id="IPR011051">
    <property type="entry name" value="RmlC_Cupin_sf"/>
</dbReference>
<dbReference type="InterPro" id="IPR025979">
    <property type="entry name" value="ChrR-like_cupin_dom"/>
</dbReference>
<dbReference type="AlphaFoldDB" id="A0A4U2Z9J8"/>
<accession>A0A4U2Z9J8</accession>
<keyword evidence="3" id="KW-1185">Reference proteome</keyword>
<protein>
    <recommendedName>
        <fullName evidence="1">ChrR-like cupin domain-containing protein</fullName>
    </recommendedName>
</protein>
<dbReference type="Gene3D" id="2.60.120.10">
    <property type="entry name" value="Jelly Rolls"/>
    <property type="match status" value="1"/>
</dbReference>
<sequence>MKSTYSYFNPLTSENLDMWNELEGSEGNIFYITLAEDEITGDYTRLTLFKDGYDSQKFGAKSHDYPEEIFVVKGRLYDKAFGIWLEEGHYASRPPFELHGPFVADGDVVIFEISNVSQRVQGGKE</sequence>
<evidence type="ECO:0000259" key="1">
    <source>
        <dbReference type="Pfam" id="PF12973"/>
    </source>
</evidence>
<gene>
    <name evidence="2" type="ORF">FCU45_00680</name>
</gene>
<dbReference type="InterPro" id="IPR014710">
    <property type="entry name" value="RmlC-like_jellyroll"/>
</dbReference>
<evidence type="ECO:0000313" key="3">
    <source>
        <dbReference type="Proteomes" id="UP000309561"/>
    </source>
</evidence>
<reference evidence="2 3" key="1">
    <citation type="submission" date="2019-04" db="EMBL/GenBank/DDBJ databases">
        <title>Sulfurimonas crateris sp. nov. a facultative anaerobic sulfur-oxidizing chemolithautotrophic bacterium isolated from a terrestrial mud vulcano.</title>
        <authorList>
            <person name="Ratnikova N.M."/>
            <person name="Slobodkin A.I."/>
            <person name="Merkel A.Y."/>
            <person name="Novikov A."/>
            <person name="Bonch-Osmolovskaya E.A."/>
            <person name="Slobodkina G.B."/>
        </authorList>
    </citation>
    <scope>NUCLEOTIDE SEQUENCE [LARGE SCALE GENOMIC DNA]</scope>
    <source>
        <strain evidence="2 3">SN118</strain>
    </source>
</reference>
<dbReference type="Pfam" id="PF12973">
    <property type="entry name" value="Cupin_7"/>
    <property type="match status" value="1"/>
</dbReference>
<dbReference type="RefSeq" id="WP_137011275.1">
    <property type="nucleotide sequence ID" value="NZ_SZPX01000001.1"/>
</dbReference>
<evidence type="ECO:0000313" key="2">
    <source>
        <dbReference type="EMBL" id="TKI70939.1"/>
    </source>
</evidence>
<proteinExistence type="predicted"/>
<dbReference type="SUPFAM" id="SSF51182">
    <property type="entry name" value="RmlC-like cupins"/>
    <property type="match status" value="1"/>
</dbReference>
<organism evidence="2 3">
    <name type="scientific">Sulfurimonas crateris</name>
    <dbReference type="NCBI Taxonomy" id="2574727"/>
    <lineage>
        <taxon>Bacteria</taxon>
        <taxon>Pseudomonadati</taxon>
        <taxon>Campylobacterota</taxon>
        <taxon>Epsilonproteobacteria</taxon>
        <taxon>Campylobacterales</taxon>
        <taxon>Sulfurimonadaceae</taxon>
        <taxon>Sulfurimonas</taxon>
    </lineage>
</organism>
<dbReference type="OrthoDB" id="9793147at2"/>
<dbReference type="Proteomes" id="UP000309561">
    <property type="component" value="Unassembled WGS sequence"/>
</dbReference>